<protein>
    <submittedName>
        <fullName evidence="1">Uncharacterized protein</fullName>
    </submittedName>
</protein>
<organism evidence="1 2">
    <name type="scientific">Geothrix oryzae</name>
    <dbReference type="NCBI Taxonomy" id="2927975"/>
    <lineage>
        <taxon>Bacteria</taxon>
        <taxon>Pseudomonadati</taxon>
        <taxon>Acidobacteriota</taxon>
        <taxon>Holophagae</taxon>
        <taxon>Holophagales</taxon>
        <taxon>Holophagaceae</taxon>
        <taxon>Geothrix</taxon>
    </lineage>
</organism>
<sequence>MSLDAWVLGAPLKVLRREDHPYHETTLATLGRHELGLCRRQTTAAQPGCEIFLDGRSIFLPGAPAPDRAWFDLCRELGYEPVHHWDWDPALILFHQVVPALAADWHEPPLELDALGLPVGVLSLAGLRQTFAEAVADLRRQSLGPVGAKVAETFEWLPLRAVVFHDDAQLPLDFEGIGPTGRASLWLGIHRERAVVLEGPAPSRYPARHWVPEGLGERPKAEAFLRAAGLDPEPPKGFEPVFEAALHHLCHQLEGPLDAYRRTYPVGIPWHRDPRERLLGRTIVDVRPGEPTLLVLDDGTEVALESASLAPVWEHGGI</sequence>
<name>A0ABM8DP66_9BACT</name>
<gene>
    <name evidence="1" type="ORF">GETHOR_08360</name>
</gene>
<dbReference type="EMBL" id="AP027079">
    <property type="protein sequence ID" value="BDU68735.1"/>
    <property type="molecule type" value="Genomic_DNA"/>
</dbReference>
<proteinExistence type="predicted"/>
<keyword evidence="2" id="KW-1185">Reference proteome</keyword>
<dbReference type="Proteomes" id="UP001242010">
    <property type="component" value="Chromosome"/>
</dbReference>
<dbReference type="RefSeq" id="WP_286355372.1">
    <property type="nucleotide sequence ID" value="NZ_AP027079.1"/>
</dbReference>
<reference evidence="2" key="1">
    <citation type="journal article" date="2023" name="Int. J. Syst. Evol. Microbiol.">
        <title>Mesoterricola silvestris gen. nov., sp. nov., Mesoterricola sediminis sp. nov., Geothrix oryzae sp. nov., Geothrix edaphica sp. nov., Geothrix rubra sp. nov., and Geothrix limicola sp. nov., six novel members of Acidobacteriota isolated from soils.</title>
        <authorList>
            <person name="Itoh H."/>
            <person name="Sugisawa Y."/>
            <person name="Mise K."/>
            <person name="Xu Z."/>
            <person name="Kuniyasu M."/>
            <person name="Ushijima N."/>
            <person name="Kawano K."/>
            <person name="Kobayashi E."/>
            <person name="Shiratori Y."/>
            <person name="Masuda Y."/>
            <person name="Senoo K."/>
        </authorList>
    </citation>
    <scope>NUCLEOTIDE SEQUENCE [LARGE SCALE GENOMIC DNA]</scope>
    <source>
        <strain evidence="2">Red222</strain>
    </source>
</reference>
<accession>A0ABM8DP66</accession>
<evidence type="ECO:0000313" key="2">
    <source>
        <dbReference type="Proteomes" id="UP001242010"/>
    </source>
</evidence>
<evidence type="ECO:0000313" key="1">
    <source>
        <dbReference type="EMBL" id="BDU68735.1"/>
    </source>
</evidence>